<sequence>MDHGLDPTTALMTYRPYSAIYDCATLNRILFHHGNKNKPVIHWDFERIFVAWATDQWRWRADTTVSARSVCYCGG</sequence>
<proteinExistence type="predicted"/>
<comment type="caution">
    <text evidence="1">The sequence shown here is derived from an EMBL/GenBank/DDBJ whole genome shotgun (WGS) entry which is preliminary data.</text>
</comment>
<dbReference type="AlphaFoldDB" id="A0A1Y2I847"/>
<dbReference type="EMBL" id="MCFL01000001">
    <property type="protein sequence ID" value="ORZ41712.1"/>
    <property type="molecule type" value="Genomic_DNA"/>
</dbReference>
<accession>A0A1Y2I847</accession>
<protein>
    <submittedName>
        <fullName evidence="1">Uncharacterized protein</fullName>
    </submittedName>
</protein>
<dbReference type="Proteomes" id="UP000193411">
    <property type="component" value="Unassembled WGS sequence"/>
</dbReference>
<reference evidence="1 2" key="1">
    <citation type="submission" date="2016-07" db="EMBL/GenBank/DDBJ databases">
        <title>Pervasive Adenine N6-methylation of Active Genes in Fungi.</title>
        <authorList>
            <consortium name="DOE Joint Genome Institute"/>
            <person name="Mondo S.J."/>
            <person name="Dannebaum R.O."/>
            <person name="Kuo R.C."/>
            <person name="Labutti K."/>
            <person name="Haridas S."/>
            <person name="Kuo A."/>
            <person name="Salamov A."/>
            <person name="Ahrendt S.R."/>
            <person name="Lipzen A."/>
            <person name="Sullivan W."/>
            <person name="Andreopoulos W.B."/>
            <person name="Clum A."/>
            <person name="Lindquist E."/>
            <person name="Daum C."/>
            <person name="Ramamoorthy G.K."/>
            <person name="Gryganskyi A."/>
            <person name="Culley D."/>
            <person name="Magnuson J.K."/>
            <person name="James T.Y."/>
            <person name="O'Malley M.A."/>
            <person name="Stajich J.E."/>
            <person name="Spatafora J.W."/>
            <person name="Visel A."/>
            <person name="Grigoriev I.V."/>
        </authorList>
    </citation>
    <scope>NUCLEOTIDE SEQUENCE [LARGE SCALE GENOMIC DNA]</scope>
    <source>
        <strain evidence="1 2">PL171</strain>
    </source>
</reference>
<name>A0A1Y2I847_9FUNG</name>
<keyword evidence="2" id="KW-1185">Reference proteome</keyword>
<evidence type="ECO:0000313" key="2">
    <source>
        <dbReference type="Proteomes" id="UP000193411"/>
    </source>
</evidence>
<evidence type="ECO:0000313" key="1">
    <source>
        <dbReference type="EMBL" id="ORZ41712.1"/>
    </source>
</evidence>
<organism evidence="1 2">
    <name type="scientific">Catenaria anguillulae PL171</name>
    <dbReference type="NCBI Taxonomy" id="765915"/>
    <lineage>
        <taxon>Eukaryota</taxon>
        <taxon>Fungi</taxon>
        <taxon>Fungi incertae sedis</taxon>
        <taxon>Blastocladiomycota</taxon>
        <taxon>Blastocladiomycetes</taxon>
        <taxon>Blastocladiales</taxon>
        <taxon>Catenariaceae</taxon>
        <taxon>Catenaria</taxon>
    </lineage>
</organism>
<gene>
    <name evidence="1" type="ORF">BCR44DRAFT_1012191</name>
</gene>